<gene>
    <name evidence="1" type="ORF">A2264_01420</name>
</gene>
<protein>
    <submittedName>
        <fullName evidence="1">Uncharacterized protein</fullName>
    </submittedName>
</protein>
<comment type="caution">
    <text evidence="1">The sequence shown here is derived from an EMBL/GenBank/DDBJ whole genome shotgun (WGS) entry which is preliminary data.</text>
</comment>
<name>A0A1F4W2V4_UNCKA</name>
<dbReference type="Proteomes" id="UP000176614">
    <property type="component" value="Unassembled WGS sequence"/>
</dbReference>
<accession>A0A1F4W2V4</accession>
<dbReference type="EMBL" id="MEVT01000006">
    <property type="protein sequence ID" value="OGC63373.1"/>
    <property type="molecule type" value="Genomic_DNA"/>
</dbReference>
<sequence length="299" mass="34421">MNKYDKMITQLNKVSKMPIQNAAKIKNYFADPYKPITLFNWECPPRYIKYDKTSGTPYISFDVAMPNIAKGVPIDNYTEIPRAVSMKKEESDILKYIKASGINFQFVKLIADTNSRFIYPSSLKYEDSKVITLKKNEFRSLIANSVADYPATVRVYNFWDLLKMTGLQKTYRNLFDLVYKELAKPRQKLLASSIINKQITRTREHIGIKDKVLAKEVAIRTVATYGVEGIILEKLEKTKYMSNCVWFNTEEVSKRALVITNFLRRSIGADPLPMIFPDPGLISSVKTNTSILFRKANYD</sequence>
<evidence type="ECO:0000313" key="2">
    <source>
        <dbReference type="Proteomes" id="UP000176614"/>
    </source>
</evidence>
<evidence type="ECO:0000313" key="1">
    <source>
        <dbReference type="EMBL" id="OGC63373.1"/>
    </source>
</evidence>
<reference evidence="1 2" key="1">
    <citation type="journal article" date="2016" name="Nat. Commun.">
        <title>Thousands of microbial genomes shed light on interconnected biogeochemical processes in an aquifer system.</title>
        <authorList>
            <person name="Anantharaman K."/>
            <person name="Brown C.T."/>
            <person name="Hug L.A."/>
            <person name="Sharon I."/>
            <person name="Castelle C.J."/>
            <person name="Probst A.J."/>
            <person name="Thomas B.C."/>
            <person name="Singh A."/>
            <person name="Wilkins M.J."/>
            <person name="Karaoz U."/>
            <person name="Brodie E.L."/>
            <person name="Williams K.H."/>
            <person name="Hubbard S.S."/>
            <person name="Banfield J.F."/>
        </authorList>
    </citation>
    <scope>NUCLEOTIDE SEQUENCE [LARGE SCALE GENOMIC DNA]</scope>
</reference>
<organism evidence="1 2">
    <name type="scientific">candidate division WWE3 bacterium RIFOXYA2_FULL_46_9</name>
    <dbReference type="NCBI Taxonomy" id="1802636"/>
    <lineage>
        <taxon>Bacteria</taxon>
        <taxon>Katanobacteria</taxon>
    </lineage>
</organism>
<proteinExistence type="predicted"/>
<dbReference type="AlphaFoldDB" id="A0A1F4W2V4"/>